<dbReference type="Proteomes" id="UP000718451">
    <property type="component" value="Unassembled WGS sequence"/>
</dbReference>
<dbReference type="RefSeq" id="WP_168550560.1">
    <property type="nucleotide sequence ID" value="NZ_JAAWWL010000001.1"/>
</dbReference>
<gene>
    <name evidence="2" type="ORF">HCU67_03255</name>
</gene>
<evidence type="ECO:0000313" key="3">
    <source>
        <dbReference type="Proteomes" id="UP000718451"/>
    </source>
</evidence>
<dbReference type="InterPro" id="IPR045749">
    <property type="entry name" value="DUF6090"/>
</dbReference>
<organism evidence="2 3">
    <name type="scientific">Croceivirga thetidis</name>
    <dbReference type="NCBI Taxonomy" id="2721623"/>
    <lineage>
        <taxon>Bacteria</taxon>
        <taxon>Pseudomonadati</taxon>
        <taxon>Bacteroidota</taxon>
        <taxon>Flavobacteriia</taxon>
        <taxon>Flavobacteriales</taxon>
        <taxon>Flavobacteriaceae</taxon>
        <taxon>Croceivirga</taxon>
    </lineage>
</organism>
<dbReference type="EMBL" id="JAAWWL010000001">
    <property type="protein sequence ID" value="NKI30945.1"/>
    <property type="molecule type" value="Genomic_DNA"/>
</dbReference>
<keyword evidence="1" id="KW-0812">Transmembrane</keyword>
<dbReference type="Pfam" id="PF19578">
    <property type="entry name" value="DUF6090"/>
    <property type="match status" value="1"/>
</dbReference>
<accession>A0ABX1GPR7</accession>
<name>A0ABX1GPR7_9FLAO</name>
<sequence length="246" mass="28574">MIKFFRKIRQKLLSENKFSKYLLYAIGEIILVVIGILIALQINTWNEKRKANNDEQRLIADLNTEFQNNYDELKVDIKRLQRVVDASGKLLVLLQEPESQIGVLELDSLISESLTTPTWNPSFFVIEELKKSGGFAQLKNAELKTALLEWERYYTNLLEVEAIFSRSFHYFIDYLTEHGSIRNVDDKNPGFNVGISRLSKGNISLLTDYRFENHIDNIHVTSLDELHKYQMALTKIETILTRSKSQ</sequence>
<keyword evidence="3" id="KW-1185">Reference proteome</keyword>
<proteinExistence type="predicted"/>
<feature type="transmembrane region" description="Helical" evidence="1">
    <location>
        <begin position="21"/>
        <end position="42"/>
    </location>
</feature>
<evidence type="ECO:0000313" key="2">
    <source>
        <dbReference type="EMBL" id="NKI30945.1"/>
    </source>
</evidence>
<evidence type="ECO:0000256" key="1">
    <source>
        <dbReference type="SAM" id="Phobius"/>
    </source>
</evidence>
<keyword evidence="1" id="KW-1133">Transmembrane helix</keyword>
<reference evidence="2 3" key="1">
    <citation type="submission" date="2020-04" db="EMBL/GenBank/DDBJ databases">
        <authorList>
            <person name="Yoon J."/>
        </authorList>
    </citation>
    <scope>NUCLEOTIDE SEQUENCE [LARGE SCALE GENOMIC DNA]</scope>
    <source>
        <strain evidence="2 3">DJ-13</strain>
    </source>
</reference>
<protein>
    <submittedName>
        <fullName evidence="2">Uncharacterized protein</fullName>
    </submittedName>
</protein>
<comment type="caution">
    <text evidence="2">The sequence shown here is derived from an EMBL/GenBank/DDBJ whole genome shotgun (WGS) entry which is preliminary data.</text>
</comment>
<keyword evidence="1" id="KW-0472">Membrane</keyword>